<organism evidence="1 2">
    <name type="scientific">Rhododendron griersonianum</name>
    <dbReference type="NCBI Taxonomy" id="479676"/>
    <lineage>
        <taxon>Eukaryota</taxon>
        <taxon>Viridiplantae</taxon>
        <taxon>Streptophyta</taxon>
        <taxon>Embryophyta</taxon>
        <taxon>Tracheophyta</taxon>
        <taxon>Spermatophyta</taxon>
        <taxon>Magnoliopsida</taxon>
        <taxon>eudicotyledons</taxon>
        <taxon>Gunneridae</taxon>
        <taxon>Pentapetalae</taxon>
        <taxon>asterids</taxon>
        <taxon>Ericales</taxon>
        <taxon>Ericaceae</taxon>
        <taxon>Ericoideae</taxon>
        <taxon>Rhodoreae</taxon>
        <taxon>Rhododendron</taxon>
    </lineage>
</organism>
<dbReference type="CDD" id="cd11660">
    <property type="entry name" value="SANT_TRF"/>
    <property type="match status" value="1"/>
</dbReference>
<evidence type="ECO:0000313" key="1">
    <source>
        <dbReference type="EMBL" id="KAG5512757.1"/>
    </source>
</evidence>
<protein>
    <submittedName>
        <fullName evidence="1">Uncharacterized protein</fullName>
    </submittedName>
</protein>
<evidence type="ECO:0000313" key="2">
    <source>
        <dbReference type="Proteomes" id="UP000823749"/>
    </source>
</evidence>
<keyword evidence="2" id="KW-1185">Reference proteome</keyword>
<accession>A0AAV6HI49</accession>
<sequence>MLSQFDCEDPLESDLANFDYNFDVNVTKQAVTLVDSAPWSSIEEWISNGESPQLSSSPVLPCVIKPLDCELKPLPPDLSIELLVPIKVNRNFFPSHGDNIIEEMIVDNSRVGNDGIEWDFVFRIDLSPSTRSSQDMVQFDQEVTTSFGDLAYTVWPHPLSNGAAMDIGNNIPQGTTSHQLVVGPSYSSSGPQQCESEIPRPRVKDRAYRRFTIQDVKKLIQGVEKHGRRWKYIKLEFFEDSPRKKDQLKVNLSSSLANYRLITCHTP</sequence>
<dbReference type="Proteomes" id="UP000823749">
    <property type="component" value="Unassembled WGS sequence"/>
</dbReference>
<dbReference type="AlphaFoldDB" id="A0AAV6HI49"/>
<dbReference type="EMBL" id="JACTNZ010000041">
    <property type="protein sequence ID" value="KAG5512757.1"/>
    <property type="molecule type" value="Genomic_DNA"/>
</dbReference>
<dbReference type="Gene3D" id="1.10.246.220">
    <property type="match status" value="1"/>
</dbReference>
<comment type="caution">
    <text evidence="1">The sequence shown here is derived from an EMBL/GenBank/DDBJ whole genome shotgun (WGS) entry which is preliminary data.</text>
</comment>
<name>A0AAV6HI49_9ERIC</name>
<reference evidence="1" key="1">
    <citation type="submission" date="2020-08" db="EMBL/GenBank/DDBJ databases">
        <title>Plant Genome Project.</title>
        <authorList>
            <person name="Zhang R.-G."/>
        </authorList>
    </citation>
    <scope>NUCLEOTIDE SEQUENCE</scope>
    <source>
        <strain evidence="1">WSP0</strain>
        <tissue evidence="1">Leaf</tissue>
    </source>
</reference>
<gene>
    <name evidence="1" type="ORF">RHGRI_038833</name>
</gene>
<proteinExistence type="predicted"/>